<dbReference type="InterPro" id="IPR007393">
    <property type="entry name" value="YlxR_dom"/>
</dbReference>
<dbReference type="SUPFAM" id="SSF64376">
    <property type="entry name" value="YlxR-like"/>
    <property type="match status" value="1"/>
</dbReference>
<dbReference type="Pfam" id="PF04296">
    <property type="entry name" value="YlxR"/>
    <property type="match status" value="1"/>
</dbReference>
<name>A0AAX1QZG1_UREUR</name>
<proteinExistence type="predicted"/>
<protein>
    <submittedName>
        <fullName evidence="2">YlxR family protein</fullName>
    </submittedName>
</protein>
<dbReference type="RefSeq" id="WP_004027479.1">
    <property type="nucleotide sequence ID" value="NZ_CP039963.1"/>
</dbReference>
<sequence length="83" mass="10265">MAMKINERTCIFSKKKYPKNELVRFVIINDELIFDSNHYRGYYLKIQKNTNLEKMYQFLKKRFMIKNEEQVYHILKQLIQSLI</sequence>
<dbReference type="Proteomes" id="UP000253077">
    <property type="component" value="Unassembled WGS sequence"/>
</dbReference>
<gene>
    <name evidence="2" type="ORF">DSQ42_01600</name>
</gene>
<evidence type="ECO:0000259" key="1">
    <source>
        <dbReference type="Pfam" id="PF04296"/>
    </source>
</evidence>
<evidence type="ECO:0000313" key="3">
    <source>
        <dbReference type="Proteomes" id="UP000253077"/>
    </source>
</evidence>
<accession>A0AAX1QZG1</accession>
<dbReference type="EMBL" id="QOKT01000006">
    <property type="protein sequence ID" value="RCJ01480.1"/>
    <property type="molecule type" value="Genomic_DNA"/>
</dbReference>
<organism evidence="2 3">
    <name type="scientific">Ureaplasma urealyticum</name>
    <name type="common">Ureaplasma urealyticum biotype 2</name>
    <dbReference type="NCBI Taxonomy" id="2130"/>
    <lineage>
        <taxon>Bacteria</taxon>
        <taxon>Bacillati</taxon>
        <taxon>Mycoplasmatota</taxon>
        <taxon>Mycoplasmoidales</taxon>
        <taxon>Mycoplasmoidaceae</taxon>
        <taxon>Ureaplasma</taxon>
    </lineage>
</organism>
<dbReference type="InterPro" id="IPR035931">
    <property type="entry name" value="YlxR-like_sf"/>
</dbReference>
<feature type="domain" description="YlxR" evidence="1">
    <location>
        <begin position="8"/>
        <end position="76"/>
    </location>
</feature>
<comment type="caution">
    <text evidence="2">The sequence shown here is derived from an EMBL/GenBank/DDBJ whole genome shotgun (WGS) entry which is preliminary data.</text>
</comment>
<evidence type="ECO:0000313" key="2">
    <source>
        <dbReference type="EMBL" id="RCJ01480.1"/>
    </source>
</evidence>
<reference evidence="2 3" key="1">
    <citation type="submission" date="2018-07" db="EMBL/GenBank/DDBJ databases">
        <title>Ureaplasma urealyticum 1000 the multidrug-resistant clinical isolate obtained from scrapings of the urogenital tract of a woman with inflammatory diseases of the reproductive organs.</title>
        <authorList>
            <person name="Kolesnikova E.A."/>
            <person name="Alekseeva A.E."/>
            <person name="Brusnigina N.F."/>
            <person name="Makhova M.A."/>
        </authorList>
    </citation>
    <scope>NUCLEOTIDE SEQUENCE [LARGE SCALE GENOMIC DNA]</scope>
    <source>
        <strain evidence="2 3">1000</strain>
    </source>
</reference>
<dbReference type="AlphaFoldDB" id="A0AAX1QZG1"/>
<dbReference type="Gene3D" id="3.30.1230.10">
    <property type="entry name" value="YlxR-like"/>
    <property type="match status" value="1"/>
</dbReference>